<dbReference type="OrthoDB" id="1275150at2"/>
<keyword evidence="1" id="KW-0472">Membrane</keyword>
<accession>A0A0X3AQ59</accession>
<keyword evidence="1" id="KW-1133">Transmembrane helix</keyword>
<reference evidence="2 3" key="1">
    <citation type="submission" date="2016-01" db="EMBL/GenBank/DDBJ databases">
        <authorList>
            <person name="McClelland M."/>
            <person name="Jain A."/>
            <person name="Saraogi P."/>
            <person name="Mendelson R."/>
            <person name="Westerman R."/>
            <person name="SanMiguel P."/>
            <person name="Csonka L."/>
        </authorList>
    </citation>
    <scope>NUCLEOTIDE SEQUENCE [LARGE SCALE GENOMIC DNA]</scope>
    <source>
        <strain evidence="2 3">R-53146</strain>
    </source>
</reference>
<dbReference type="Proteomes" id="UP000182761">
    <property type="component" value="Unassembled WGS sequence"/>
</dbReference>
<name>A0A0X3AQ59_9FLAO</name>
<keyword evidence="3" id="KW-1185">Reference proteome</keyword>
<evidence type="ECO:0000313" key="3">
    <source>
        <dbReference type="Proteomes" id="UP000182761"/>
    </source>
</evidence>
<keyword evidence="1" id="KW-0812">Transmembrane</keyword>
<sequence>MRIKTKVTIGLFIIIIGLSLKYLDLCVSDKYEAQLEGLSPTEQQIKKAKELKSKIERDKKIVLTIIIISSLFFYPIYLMKRK</sequence>
<evidence type="ECO:0000256" key="1">
    <source>
        <dbReference type="SAM" id="Phobius"/>
    </source>
</evidence>
<dbReference type="AlphaFoldDB" id="A0A0X3AQ59"/>
<dbReference type="EMBL" id="FCOR01000005">
    <property type="protein sequence ID" value="CVK16175.1"/>
    <property type="molecule type" value="Genomic_DNA"/>
</dbReference>
<gene>
    <name evidence="2" type="ORF">Ga0061079_105134</name>
</gene>
<dbReference type="STRING" id="1586267.GCA_001418685_01020"/>
<proteinExistence type="predicted"/>
<organism evidence="2 3">
    <name type="scientific">Apibacter mensalis</name>
    <dbReference type="NCBI Taxonomy" id="1586267"/>
    <lineage>
        <taxon>Bacteria</taxon>
        <taxon>Pseudomonadati</taxon>
        <taxon>Bacteroidota</taxon>
        <taxon>Flavobacteriia</taxon>
        <taxon>Flavobacteriales</taxon>
        <taxon>Weeksellaceae</taxon>
        <taxon>Apibacter</taxon>
    </lineage>
</organism>
<protein>
    <submittedName>
        <fullName evidence="2">Uncharacterized protein</fullName>
    </submittedName>
</protein>
<feature type="transmembrane region" description="Helical" evidence="1">
    <location>
        <begin position="7"/>
        <end position="23"/>
    </location>
</feature>
<evidence type="ECO:0000313" key="2">
    <source>
        <dbReference type="EMBL" id="CVK16175.1"/>
    </source>
</evidence>
<dbReference type="RefSeq" id="WP_055425385.1">
    <property type="nucleotide sequence ID" value="NZ_FCOR01000005.1"/>
</dbReference>
<feature type="transmembrane region" description="Helical" evidence="1">
    <location>
        <begin position="61"/>
        <end position="79"/>
    </location>
</feature>